<dbReference type="AlphaFoldDB" id="A0A158BDS3"/>
<evidence type="ECO:0000256" key="3">
    <source>
        <dbReference type="ARBA" id="ARBA00022705"/>
    </source>
</evidence>
<dbReference type="Proteomes" id="UP000054624">
    <property type="component" value="Unassembled WGS sequence"/>
</dbReference>
<keyword evidence="4" id="KW-0540">Nuclease</keyword>
<accession>A0A158BDS3</accession>
<name>A0A158BDS3_9BURK</name>
<evidence type="ECO:0000256" key="1">
    <source>
        <dbReference type="ARBA" id="ARBA00003293"/>
    </source>
</evidence>
<keyword evidence="6" id="KW-0378">Hydrolase</keyword>
<protein>
    <submittedName>
        <fullName evidence="9">Bacteriophage replication protein</fullName>
    </submittedName>
</protein>
<evidence type="ECO:0000256" key="6">
    <source>
        <dbReference type="ARBA" id="ARBA00022801"/>
    </source>
</evidence>
<keyword evidence="5" id="KW-0255">Endonuclease</keyword>
<keyword evidence="10" id="KW-1185">Reference proteome</keyword>
<feature type="compositionally biased region" description="Gly residues" evidence="7">
    <location>
        <begin position="622"/>
        <end position="635"/>
    </location>
</feature>
<dbReference type="InterPro" id="IPR008766">
    <property type="entry name" value="Replication_gene_A-like"/>
</dbReference>
<reference evidence="10" key="1">
    <citation type="submission" date="2016-01" db="EMBL/GenBank/DDBJ databases">
        <authorList>
            <person name="Peeters Charlotte."/>
        </authorList>
    </citation>
    <scope>NUCLEOTIDE SEQUENCE [LARGE SCALE GENOMIC DNA]</scope>
</reference>
<comment type="function">
    <text evidence="1">Possible endonuclease which induces a single-strand cut and initiates DNA replication.</text>
</comment>
<proteinExistence type="inferred from homology"/>
<dbReference type="GO" id="GO:0006260">
    <property type="term" value="P:DNA replication"/>
    <property type="evidence" value="ECO:0007669"/>
    <property type="project" value="UniProtKB-KW"/>
</dbReference>
<dbReference type="RefSeq" id="WP_061161858.1">
    <property type="nucleotide sequence ID" value="NZ_FCOI02000013.1"/>
</dbReference>
<feature type="region of interest" description="Disordered" evidence="7">
    <location>
        <begin position="622"/>
        <end position="658"/>
    </location>
</feature>
<gene>
    <name evidence="9" type="ORF">AWB76_04069</name>
</gene>
<evidence type="ECO:0000313" key="10">
    <source>
        <dbReference type="Proteomes" id="UP000054624"/>
    </source>
</evidence>
<evidence type="ECO:0000256" key="5">
    <source>
        <dbReference type="ARBA" id="ARBA00022759"/>
    </source>
</evidence>
<dbReference type="OrthoDB" id="5568266at2"/>
<dbReference type="Pfam" id="PF05840">
    <property type="entry name" value="Phage_GPA"/>
    <property type="match status" value="1"/>
</dbReference>
<keyword evidence="3" id="KW-0235">DNA replication</keyword>
<comment type="similarity">
    <text evidence="2">Belongs to the phage GPA family.</text>
</comment>
<dbReference type="GO" id="GO:0016787">
    <property type="term" value="F:hydrolase activity"/>
    <property type="evidence" value="ECO:0007669"/>
    <property type="project" value="UniProtKB-KW"/>
</dbReference>
<dbReference type="GO" id="GO:0004519">
    <property type="term" value="F:endonuclease activity"/>
    <property type="evidence" value="ECO:0007669"/>
    <property type="project" value="UniProtKB-KW"/>
</dbReference>
<evidence type="ECO:0000256" key="7">
    <source>
        <dbReference type="SAM" id="MobiDB-lite"/>
    </source>
</evidence>
<sequence length="658" mass="72631">MIRESNEAWAVRQVVDLPPRWRGRLLGNWRAACASFDRSKVTGEGDALRRANAGLLMALASLSTAPLALDASDIDVCAAAEKYAEQCRKTAEETQHIGRDATRAELERFCITAGINAPGADMEQEPAILRMQCHLWWRRQLRRAMSRAVEGSAIGLGYVHKGGDCYVSDESVMHRLQQNARNAEMLESTIARNELGQEFTLAELAAKSPANKSVRRAELMTRINGFERIAIDMKHAGVFFTLTAPSRMHAYRTINGKPVRNRKYDGTKPNEAQAHHTKTWARIRAALARRGVRIYGFRIAEPNHDGTPHWHVLVFCKPDELAILKSTVYKYALAVDGDEAGARKHRVDWKPMDPAKGTAAGYIAKYVAKNIDGYRLDKDMYGNDAIQTSQRVEAWATRWRIRQFQQIGGPPVTVWRELRRVQSVPADAPGFVVSAHNAVNKIAVIEGRENASVAWDRYVAAQGGVFCGRGYRVRLATVAAEGATRYGEERAPKVIGITFNEEYKVRDARGNWTDVREMQTIVESKRFEWEILRPASSNAFAVSYAGSDSTPTTVRDAEGFSGFERAQRASWTCVNNCTESGEFKPEGIPTTFGRLSEAAYEACSGAVVAAFNEWVRRNGREGGGIESAGGAGTGGSQAASAVRPDGRAKTDGIASKHH</sequence>
<evidence type="ECO:0000259" key="8">
    <source>
        <dbReference type="Pfam" id="PF05840"/>
    </source>
</evidence>
<evidence type="ECO:0000313" key="9">
    <source>
        <dbReference type="EMBL" id="SAK68209.1"/>
    </source>
</evidence>
<organism evidence="9 10">
    <name type="scientific">Caballeronia temeraria</name>
    <dbReference type="NCBI Taxonomy" id="1777137"/>
    <lineage>
        <taxon>Bacteria</taxon>
        <taxon>Pseudomonadati</taxon>
        <taxon>Pseudomonadota</taxon>
        <taxon>Betaproteobacteria</taxon>
        <taxon>Burkholderiales</taxon>
        <taxon>Burkholderiaceae</taxon>
        <taxon>Caballeronia</taxon>
    </lineage>
</organism>
<feature type="domain" description="Replication gene A protein-like" evidence="8">
    <location>
        <begin position="116"/>
        <end position="374"/>
    </location>
</feature>
<evidence type="ECO:0000256" key="2">
    <source>
        <dbReference type="ARBA" id="ARBA00009260"/>
    </source>
</evidence>
<dbReference type="EMBL" id="FCOI02000013">
    <property type="protein sequence ID" value="SAK68209.1"/>
    <property type="molecule type" value="Genomic_DNA"/>
</dbReference>
<evidence type="ECO:0000256" key="4">
    <source>
        <dbReference type="ARBA" id="ARBA00022722"/>
    </source>
</evidence>
<dbReference type="STRING" id="1777137.AWB76_04069"/>